<proteinExistence type="predicted"/>
<organism evidence="3">
    <name type="scientific">Lygus hesperus</name>
    <name type="common">Western plant bug</name>
    <dbReference type="NCBI Taxonomy" id="30085"/>
    <lineage>
        <taxon>Eukaryota</taxon>
        <taxon>Metazoa</taxon>
        <taxon>Ecdysozoa</taxon>
        <taxon>Arthropoda</taxon>
        <taxon>Hexapoda</taxon>
        <taxon>Insecta</taxon>
        <taxon>Pterygota</taxon>
        <taxon>Neoptera</taxon>
        <taxon>Paraneoptera</taxon>
        <taxon>Hemiptera</taxon>
        <taxon>Heteroptera</taxon>
        <taxon>Panheteroptera</taxon>
        <taxon>Cimicomorpha</taxon>
        <taxon>Miridae</taxon>
        <taxon>Mirini</taxon>
        <taxon>Lygus</taxon>
    </lineage>
</organism>
<feature type="compositionally biased region" description="Polar residues" evidence="1">
    <location>
        <begin position="189"/>
        <end position="203"/>
    </location>
</feature>
<evidence type="ECO:0000256" key="2">
    <source>
        <dbReference type="SAM" id="SignalP"/>
    </source>
</evidence>
<keyword evidence="2" id="KW-0732">Signal</keyword>
<feature type="region of interest" description="Disordered" evidence="1">
    <location>
        <begin position="81"/>
        <end position="708"/>
    </location>
</feature>
<sequence>MWLWQCTLLLGVLAHVSTGSKSGKAIVTKDLIIIPRCHDSKVCLYTDDHLSVFDPSAHHCQCHEAVQKVLKECCPNNRNNDRDQITSGTPHQQYPQPSSPYNQPRLSGLYDSHITQRGVPSNPNQFQPSDPKTRGLLPNPQSSDENQRRQAGPTNVPYSGRPQGPINLSNQFEPNNQQRLSGLPYMQRQVPSSGPSGVTQPPQGLSFDPSGRQSQQLREQPHALTLQNPQTLNQNNHNRGNAGASQGSYFGTPQDQNLSPRSLDRNNQQRTSGQLSRPNSQRGGNCGRPTGSSHQPHSSDPSYQQRIRSPDIDRHNQAVLGSNNGPDSGRPHSQSLDPNTQQSSSGRGPWNSLNSPAQQPRSQSYDPKNPQRSHDSEHLPLLYPSQTSDPSHQRRISGPAQTGGPSNRLGVQSLQPQSFDPTNRELPVTVNQQHPQSQNKKNHYGGNSGPTSGPNGVSPHTYGSNNPQRSSNYPNTQTCQSGPGNGPTGITQQPGSSDPTNHYHVSRPLPQGFIPKTSNINQHGGNRRPDHKPDNERPQGSDKYPRTYVPNNQQQLSDPNNSLNTVRRSNPNRMTQQPQSSDPSNDRRANNIRGSAQPQNEPTHRNDQNIGNPRFTGMPSSRKNQGSDQRPRSYDSRNQQERPSNGPLHPMNQQNRQYSDPSRQNRGNSDANEPHIGRPQGFNQPQSQIPRNQQERSPTGAKNDGPTQLCCADGKKPLLGYFSGHFEVCGGQLRWILDSVQTPKSNRNQPKTEIDTSRARGTL</sequence>
<feature type="compositionally biased region" description="Polar residues" evidence="1">
    <location>
        <begin position="113"/>
        <end position="130"/>
    </location>
</feature>
<name>A0A146M0J3_LYGHE</name>
<feature type="compositionally biased region" description="Polar residues" evidence="1">
    <location>
        <begin position="618"/>
        <end position="628"/>
    </location>
</feature>
<dbReference type="AlphaFoldDB" id="A0A146M0J3"/>
<feature type="compositionally biased region" description="Polar residues" evidence="1">
    <location>
        <begin position="290"/>
        <end position="307"/>
    </location>
</feature>
<feature type="compositionally biased region" description="Low complexity" evidence="1">
    <location>
        <begin position="92"/>
        <end position="104"/>
    </location>
</feature>
<feature type="compositionally biased region" description="Polar residues" evidence="1">
    <location>
        <begin position="549"/>
        <end position="583"/>
    </location>
</feature>
<evidence type="ECO:0000313" key="3">
    <source>
        <dbReference type="EMBL" id="JAQ12120.1"/>
    </source>
</evidence>
<evidence type="ECO:0008006" key="4">
    <source>
        <dbReference type="Google" id="ProtNLM"/>
    </source>
</evidence>
<feature type="compositionally biased region" description="Polar residues" evidence="1">
    <location>
        <begin position="243"/>
        <end position="283"/>
    </location>
</feature>
<accession>A0A146M0J3</accession>
<feature type="compositionally biased region" description="Polar residues" evidence="1">
    <location>
        <begin position="681"/>
        <end position="697"/>
    </location>
</feature>
<feature type="chain" id="PRO_5007527523" description="Translation initiation factor IF-2" evidence="2">
    <location>
        <begin position="20"/>
        <end position="763"/>
    </location>
</feature>
<gene>
    <name evidence="3" type="ORF">g.54595</name>
</gene>
<feature type="region of interest" description="Disordered" evidence="1">
    <location>
        <begin position="743"/>
        <end position="763"/>
    </location>
</feature>
<dbReference type="EMBL" id="GDHC01006509">
    <property type="protein sequence ID" value="JAQ12120.1"/>
    <property type="molecule type" value="Transcribed_RNA"/>
</dbReference>
<feature type="compositionally biased region" description="Polar residues" evidence="1">
    <location>
        <begin position="319"/>
        <end position="366"/>
    </location>
</feature>
<feature type="compositionally biased region" description="Polar residues" evidence="1">
    <location>
        <begin position="399"/>
        <end position="421"/>
    </location>
</feature>
<evidence type="ECO:0000256" key="1">
    <source>
        <dbReference type="SAM" id="MobiDB-lite"/>
    </source>
</evidence>
<feature type="compositionally biased region" description="Polar residues" evidence="1">
    <location>
        <begin position="429"/>
        <end position="439"/>
    </location>
</feature>
<feature type="compositionally biased region" description="Low complexity" evidence="1">
    <location>
        <begin position="449"/>
        <end position="459"/>
    </location>
</feature>
<feature type="compositionally biased region" description="Basic and acidic residues" evidence="1">
    <location>
        <begin position="629"/>
        <end position="640"/>
    </location>
</feature>
<feature type="compositionally biased region" description="Basic and acidic residues" evidence="1">
    <location>
        <begin position="750"/>
        <end position="763"/>
    </location>
</feature>
<protein>
    <recommendedName>
        <fullName evidence="4">Translation initiation factor IF-2</fullName>
    </recommendedName>
</protein>
<feature type="compositionally biased region" description="Low complexity" evidence="1">
    <location>
        <begin position="224"/>
        <end position="238"/>
    </location>
</feature>
<reference evidence="3" key="1">
    <citation type="journal article" date="2016" name="Gigascience">
        <title>De novo construction of an expanded transcriptome assembly for the western tarnished plant bug, Lygus hesperus.</title>
        <authorList>
            <person name="Tassone E.E."/>
            <person name="Geib S.M."/>
            <person name="Hall B."/>
            <person name="Fabrick J.A."/>
            <person name="Brent C.S."/>
            <person name="Hull J.J."/>
        </authorList>
    </citation>
    <scope>NUCLEOTIDE SEQUENCE</scope>
</reference>
<feature type="compositionally biased region" description="Polar residues" evidence="1">
    <location>
        <begin position="461"/>
        <end position="500"/>
    </location>
</feature>
<feature type="compositionally biased region" description="Basic and acidic residues" evidence="1">
    <location>
        <begin position="527"/>
        <end position="545"/>
    </location>
</feature>
<feature type="compositionally biased region" description="Polar residues" evidence="1">
    <location>
        <begin position="651"/>
        <end position="671"/>
    </location>
</feature>
<feature type="signal peptide" evidence="2">
    <location>
        <begin position="1"/>
        <end position="19"/>
    </location>
</feature>
<feature type="compositionally biased region" description="Polar residues" evidence="1">
    <location>
        <begin position="166"/>
        <end position="180"/>
    </location>
</feature>
<feature type="compositionally biased region" description="Polar residues" evidence="1">
    <location>
        <begin position="592"/>
        <end position="601"/>
    </location>
</feature>